<accession>A0A2J6RE12</accession>
<sequence length="76" mass="8335">MLTPPVSSGWFGIGPGTATEGDILCIPLGCMSPVVLRPYEGYYTLIGETYVHGFMHGEAIELLEEGKLKVQHFEIH</sequence>
<dbReference type="EMBL" id="KZ613950">
    <property type="protein sequence ID" value="PMD36749.1"/>
    <property type="molecule type" value="Genomic_DNA"/>
</dbReference>
<keyword evidence="2" id="KW-1185">Reference proteome</keyword>
<evidence type="ECO:0000313" key="2">
    <source>
        <dbReference type="Proteomes" id="UP000235786"/>
    </source>
</evidence>
<organism evidence="1 2">
    <name type="scientific">Hyaloscypha variabilis (strain UAMH 11265 / GT02V1 / F)</name>
    <name type="common">Meliniomyces variabilis</name>
    <dbReference type="NCBI Taxonomy" id="1149755"/>
    <lineage>
        <taxon>Eukaryota</taxon>
        <taxon>Fungi</taxon>
        <taxon>Dikarya</taxon>
        <taxon>Ascomycota</taxon>
        <taxon>Pezizomycotina</taxon>
        <taxon>Leotiomycetes</taxon>
        <taxon>Helotiales</taxon>
        <taxon>Hyaloscyphaceae</taxon>
        <taxon>Hyaloscypha</taxon>
        <taxon>Hyaloscypha variabilis</taxon>
    </lineage>
</organism>
<name>A0A2J6RE12_HYAVF</name>
<proteinExistence type="predicted"/>
<evidence type="ECO:0008006" key="3">
    <source>
        <dbReference type="Google" id="ProtNLM"/>
    </source>
</evidence>
<dbReference type="Proteomes" id="UP000235786">
    <property type="component" value="Unassembled WGS sequence"/>
</dbReference>
<reference evidence="1 2" key="1">
    <citation type="submission" date="2016-04" db="EMBL/GenBank/DDBJ databases">
        <title>A degradative enzymes factory behind the ericoid mycorrhizal symbiosis.</title>
        <authorList>
            <consortium name="DOE Joint Genome Institute"/>
            <person name="Martino E."/>
            <person name="Morin E."/>
            <person name="Grelet G."/>
            <person name="Kuo A."/>
            <person name="Kohler A."/>
            <person name="Daghino S."/>
            <person name="Barry K."/>
            <person name="Choi C."/>
            <person name="Cichocki N."/>
            <person name="Clum A."/>
            <person name="Copeland A."/>
            <person name="Hainaut M."/>
            <person name="Haridas S."/>
            <person name="Labutti K."/>
            <person name="Lindquist E."/>
            <person name="Lipzen A."/>
            <person name="Khouja H.-R."/>
            <person name="Murat C."/>
            <person name="Ohm R."/>
            <person name="Olson A."/>
            <person name="Spatafora J."/>
            <person name="Veneault-Fourrey C."/>
            <person name="Henrissat B."/>
            <person name="Grigoriev I."/>
            <person name="Martin F."/>
            <person name="Perotto S."/>
        </authorList>
    </citation>
    <scope>NUCLEOTIDE SEQUENCE [LARGE SCALE GENOMIC DNA]</scope>
    <source>
        <strain evidence="1 2">F</strain>
    </source>
</reference>
<dbReference type="OrthoDB" id="5430496at2759"/>
<dbReference type="STRING" id="1149755.A0A2J6RE12"/>
<dbReference type="AlphaFoldDB" id="A0A2J6RE12"/>
<gene>
    <name evidence="1" type="ORF">L207DRAFT_89242</name>
</gene>
<evidence type="ECO:0000313" key="1">
    <source>
        <dbReference type="EMBL" id="PMD36749.1"/>
    </source>
</evidence>
<dbReference type="Pfam" id="PF26639">
    <property type="entry name" value="Het-6_barrel"/>
    <property type="match status" value="1"/>
</dbReference>
<protein>
    <recommendedName>
        <fullName evidence="3">Heterokaryon incompatibility domain-containing protein</fullName>
    </recommendedName>
</protein>